<feature type="region of interest" description="Disordered" evidence="1">
    <location>
        <begin position="104"/>
        <end position="147"/>
    </location>
</feature>
<proteinExistence type="predicted"/>
<keyword evidence="4" id="KW-1185">Reference proteome</keyword>
<evidence type="ECO:0000313" key="4">
    <source>
        <dbReference type="Proteomes" id="UP001501509"/>
    </source>
</evidence>
<evidence type="ECO:0000256" key="1">
    <source>
        <dbReference type="SAM" id="MobiDB-lite"/>
    </source>
</evidence>
<evidence type="ECO:0000313" key="3">
    <source>
        <dbReference type="EMBL" id="GAA2601164.1"/>
    </source>
</evidence>
<evidence type="ECO:0000256" key="2">
    <source>
        <dbReference type="SAM" id="Phobius"/>
    </source>
</evidence>
<comment type="caution">
    <text evidence="3">The sequence shown here is derived from an EMBL/GenBank/DDBJ whole genome shotgun (WGS) entry which is preliminary data.</text>
</comment>
<protein>
    <submittedName>
        <fullName evidence="3">Uncharacterized protein</fullName>
    </submittedName>
</protein>
<accession>A0ABP6C7H8</accession>
<keyword evidence="2" id="KW-0472">Membrane</keyword>
<reference evidence="4" key="1">
    <citation type="journal article" date="2019" name="Int. J. Syst. Evol. Microbiol.">
        <title>The Global Catalogue of Microorganisms (GCM) 10K type strain sequencing project: providing services to taxonomists for standard genome sequencing and annotation.</title>
        <authorList>
            <consortium name="The Broad Institute Genomics Platform"/>
            <consortium name="The Broad Institute Genome Sequencing Center for Infectious Disease"/>
            <person name="Wu L."/>
            <person name="Ma J."/>
        </authorList>
    </citation>
    <scope>NUCLEOTIDE SEQUENCE [LARGE SCALE GENOMIC DNA]</scope>
    <source>
        <strain evidence="4">JCM 6833</strain>
    </source>
</reference>
<sequence length="361" mass="39571">MIRSRDSRVIWGMAPDPDQPVFDEDFVKGAAFTEPPARERVRAPGRLERRRAARRSRRAERRTEKLLYGGPSGFGTTGRTKIAAYALIGVVLVGVVGGAVWEQTLKGDGSGEPNISISELRPDDPPSANPADPFGDSPAASYANGDAGIEMPVPTAMNGLSEDELRAAYGFVKQAISAANLDPRLVFGNETGPFTKLLQPDQRANVLRSLKGKGDDNLRTWMSMFAPGTAEQLGTVIKVRGTVKADRATRQDRKGVLVKSDHNFVYAVHKPGRPDTFMRVVVRRTHEIFIYREDGKVTFWQYQSGRSPAPAKCDTKDGYIHPSYRDDRGADGTNPSGAPVDPYDLTRPPTYDQGCEQVQPV</sequence>
<feature type="transmembrane region" description="Helical" evidence="2">
    <location>
        <begin position="82"/>
        <end position="101"/>
    </location>
</feature>
<gene>
    <name evidence="3" type="ORF">GCM10010411_38490</name>
</gene>
<feature type="compositionally biased region" description="Basic residues" evidence="1">
    <location>
        <begin position="48"/>
        <end position="60"/>
    </location>
</feature>
<name>A0ABP6C7H8_9ACTN</name>
<feature type="region of interest" description="Disordered" evidence="1">
    <location>
        <begin position="45"/>
        <end position="64"/>
    </location>
</feature>
<keyword evidence="2" id="KW-0812">Transmembrane</keyword>
<feature type="region of interest" description="Disordered" evidence="1">
    <location>
        <begin position="306"/>
        <end position="361"/>
    </location>
</feature>
<feature type="compositionally biased region" description="Basic and acidic residues" evidence="1">
    <location>
        <begin position="313"/>
        <end position="330"/>
    </location>
</feature>
<dbReference type="Proteomes" id="UP001501509">
    <property type="component" value="Unassembled WGS sequence"/>
</dbReference>
<dbReference type="EMBL" id="BAAATD010000005">
    <property type="protein sequence ID" value="GAA2601164.1"/>
    <property type="molecule type" value="Genomic_DNA"/>
</dbReference>
<organism evidence="3 4">
    <name type="scientific">Actinomadura fulvescens</name>
    <dbReference type="NCBI Taxonomy" id="46160"/>
    <lineage>
        <taxon>Bacteria</taxon>
        <taxon>Bacillati</taxon>
        <taxon>Actinomycetota</taxon>
        <taxon>Actinomycetes</taxon>
        <taxon>Streptosporangiales</taxon>
        <taxon>Thermomonosporaceae</taxon>
        <taxon>Actinomadura</taxon>
    </lineage>
</organism>
<keyword evidence="2" id="KW-1133">Transmembrane helix</keyword>